<comment type="caution">
    <text evidence="1">The sequence shown here is derived from an EMBL/GenBank/DDBJ whole genome shotgun (WGS) entry which is preliminary data.</text>
</comment>
<dbReference type="EMBL" id="MU157834">
    <property type="protein sequence ID" value="KAF9531795.1"/>
    <property type="molecule type" value="Genomic_DNA"/>
</dbReference>
<sequence length="1085" mass="123613">MIPSDVRVRPITGWLHRKIKMVYAKLQSLKSDRPKPGIISWTKLKASFKAPEVEREIRSLKEDISDCHQTFQTFATIRIETGVENVLTTSQQTLLTSQQMQADVAELKLQLVSFTREQRIEITHMRVDVQEQLTTLNLDSSVTGRVGDSTLRFPLRSRTTDYIGSQLDTIAKEVAQLAVQDWSGDIQKVVQPYKFRIGRLHSFRVQPRRRRRALLQETLRLLDDLEEHADAINDHAYALNDLGQYFSSLSMKRETTIAYTWAVDLYRILIKVDPEGFTPYLSDALCNLSGHSSQQGTDLTLIQEAIDIIRPLIDPSTSHDLHCQLAFSLARHATYLSASVGLQEKAQEIIYEALELYKTVIRQDPRVKVDDPVGGTNLQQPANQLVEEKCGGLTLDQSFALTNDFDITGSDAYLHGYRMALHQASQIAVKLGLDGKAKDHLLESVAVGRLLSSAYPETSLEIRLGLSFDKLSTLASVLSTEEALCYLDEALRIFRMVYTYDPSTYTSFVFNSLTRKAVMLRSLDRMDSAHQIFLEVLKLDTQLVDDIHVANALTRVSQSFRDFGRREEAIVLRVRTVEIYCAVQKRIEEAAEHLRLAEDYEYTHQTDKGIAAADIAFQQFRTLAFEKPAEHTFQLAESLSTWINLVSSDFNKIHQILDRVRSTFDYYDSLVRQDTSLFEVYYDIMDHVLDQADDPNIALSVSLDMVGRLRGLAQVHPEVVGTELLQQSLYHGRLLYGFERLEEAADWFRSLGDKYHDLATTDTQIGKWYINIPISLAEVLKDQGEIEQARVVLKRAVETTRDCPDNDDDADFTFLVSLAMSYEADIARYLGDTTLALKLNTEYSSYAGTEDVSLLILHLQRSKLLTINGIHEEARVVAEEATTTLSECNEGDPFQDDAHMFYWPSEFLRTWASTVADMEDLALALDVAKQSVEEAKRVEEVNRDQRYLYNKSESYRGLALWTLGCIQLFLGDRSDALVSLEDAREMWKRRSKVRRLDLRNLGLSLWALGITYCLLGRHDEGTSTHQELKKTINGLKYGEPTLHRIMTVALDQERRRPAWVRFLESVGNDLRCGHLMDILPKSKLQ</sequence>
<gene>
    <name evidence="1" type="ORF">CPB83DRAFT_848753</name>
</gene>
<dbReference type="InterPro" id="IPR011990">
    <property type="entry name" value="TPR-like_helical_dom_sf"/>
</dbReference>
<dbReference type="AlphaFoldDB" id="A0A9P6EME1"/>
<name>A0A9P6EME1_9AGAR</name>
<dbReference type="Proteomes" id="UP000807306">
    <property type="component" value="Unassembled WGS sequence"/>
</dbReference>
<dbReference type="Gene3D" id="1.25.40.10">
    <property type="entry name" value="Tetratricopeptide repeat domain"/>
    <property type="match status" value="2"/>
</dbReference>
<keyword evidence="2" id="KW-1185">Reference proteome</keyword>
<dbReference type="SUPFAM" id="SSF48452">
    <property type="entry name" value="TPR-like"/>
    <property type="match status" value="2"/>
</dbReference>
<reference evidence="1" key="1">
    <citation type="submission" date="2020-11" db="EMBL/GenBank/DDBJ databases">
        <authorList>
            <consortium name="DOE Joint Genome Institute"/>
            <person name="Ahrendt S."/>
            <person name="Riley R."/>
            <person name="Andreopoulos W."/>
            <person name="Labutti K."/>
            <person name="Pangilinan J."/>
            <person name="Ruiz-Duenas F.J."/>
            <person name="Barrasa J.M."/>
            <person name="Sanchez-Garcia M."/>
            <person name="Camarero S."/>
            <person name="Miyauchi S."/>
            <person name="Serrano A."/>
            <person name="Linde D."/>
            <person name="Babiker R."/>
            <person name="Drula E."/>
            <person name="Ayuso-Fernandez I."/>
            <person name="Pacheco R."/>
            <person name="Padilla G."/>
            <person name="Ferreira P."/>
            <person name="Barriuso J."/>
            <person name="Kellner H."/>
            <person name="Castanera R."/>
            <person name="Alfaro M."/>
            <person name="Ramirez L."/>
            <person name="Pisabarro A.G."/>
            <person name="Kuo A."/>
            <person name="Tritt A."/>
            <person name="Lipzen A."/>
            <person name="He G."/>
            <person name="Yan M."/>
            <person name="Ng V."/>
            <person name="Cullen D."/>
            <person name="Martin F."/>
            <person name="Rosso M.-N."/>
            <person name="Henrissat B."/>
            <person name="Hibbett D."/>
            <person name="Martinez A.T."/>
            <person name="Grigoriev I.V."/>
        </authorList>
    </citation>
    <scope>NUCLEOTIDE SEQUENCE</scope>
    <source>
        <strain evidence="1">CBS 506.95</strain>
    </source>
</reference>
<evidence type="ECO:0008006" key="3">
    <source>
        <dbReference type="Google" id="ProtNLM"/>
    </source>
</evidence>
<dbReference type="OrthoDB" id="2978551at2759"/>
<proteinExistence type="predicted"/>
<accession>A0A9P6EME1</accession>
<protein>
    <recommendedName>
        <fullName evidence="3">TPR-like protein</fullName>
    </recommendedName>
</protein>
<organism evidence="1 2">
    <name type="scientific">Crepidotus variabilis</name>
    <dbReference type="NCBI Taxonomy" id="179855"/>
    <lineage>
        <taxon>Eukaryota</taxon>
        <taxon>Fungi</taxon>
        <taxon>Dikarya</taxon>
        <taxon>Basidiomycota</taxon>
        <taxon>Agaricomycotina</taxon>
        <taxon>Agaricomycetes</taxon>
        <taxon>Agaricomycetidae</taxon>
        <taxon>Agaricales</taxon>
        <taxon>Agaricineae</taxon>
        <taxon>Crepidotaceae</taxon>
        <taxon>Crepidotus</taxon>
    </lineage>
</organism>
<evidence type="ECO:0000313" key="1">
    <source>
        <dbReference type="EMBL" id="KAF9531795.1"/>
    </source>
</evidence>
<evidence type="ECO:0000313" key="2">
    <source>
        <dbReference type="Proteomes" id="UP000807306"/>
    </source>
</evidence>